<keyword evidence="3" id="KW-1185">Reference proteome</keyword>
<gene>
    <name evidence="2" type="ORF">VNI00_010819</name>
</gene>
<feature type="compositionally biased region" description="Low complexity" evidence="1">
    <location>
        <begin position="278"/>
        <end position="291"/>
    </location>
</feature>
<name>A0AAW0CI94_9AGAR</name>
<feature type="compositionally biased region" description="Basic and acidic residues" evidence="1">
    <location>
        <begin position="200"/>
        <end position="216"/>
    </location>
</feature>
<sequence length="610" mass="66737">MYNNLNKDHSTVNGGASDSTSGTQGDTSSTTDKHVNGSINWHLGVPNYTDGSQNTTSTVRIPLFDLERPSTNVPRIFVSEKSILNRLAAQQGIESGKNTSQIWTFKRDQPSRHLASQHYPFLTSLWTTASMLTRTPWKGMAVPSHETWSNHLLGSFVVVREDVIKGLRHAGDKSGGNHGVESNARYSGMGLSTKTMVEIRSKSESGEIKEKGKDGAEEGDPQGKFSFAPAIESGSSGSDSGPHATSFKLTKPQQRIVVQRFVVISLPPDSKKPSCFSSFTPTSMSASSSLTQRPATRTKRMRDDRYPVTIVHKHSKCAAFSLSRHHRFPPVASFVAGTQRTRGHIVFLASRRVQEQCSRYQDARKGTTKMMESGGAPANTGSSDNQQECSRTENNVFSNIPEDCLFMLLPLWPGETDAVSAKDYPYRIPQISRDEMRFLLIYYKPIEGDISETLSCIDLTGHIASKSRPVQIEGHTEIMDERNIFLSRFIIIARQVALSDLHGSGISCAVDGMALSGPLEDAYLTAPHFLQSQLINRKEFAMGVCYSREAGIEFDPEVLIELGLCRAVKEDGGLPIQGDIDTAKLTPIGSAVVETAWAGSLAVTSFAPVS</sequence>
<feature type="region of interest" description="Disordered" evidence="1">
    <location>
        <begin position="278"/>
        <end position="300"/>
    </location>
</feature>
<feature type="region of interest" description="Disordered" evidence="1">
    <location>
        <begin position="200"/>
        <end position="250"/>
    </location>
</feature>
<dbReference type="AlphaFoldDB" id="A0AAW0CI94"/>
<reference evidence="2 3" key="1">
    <citation type="submission" date="2024-01" db="EMBL/GenBank/DDBJ databases">
        <title>A draft genome for a cacao thread blight-causing isolate of Paramarasmius palmivorus.</title>
        <authorList>
            <person name="Baruah I.K."/>
            <person name="Bukari Y."/>
            <person name="Amoako-Attah I."/>
            <person name="Meinhardt L.W."/>
            <person name="Bailey B.A."/>
            <person name="Cohen S.P."/>
        </authorList>
    </citation>
    <scope>NUCLEOTIDE SEQUENCE [LARGE SCALE GENOMIC DNA]</scope>
    <source>
        <strain evidence="2 3">GH-12</strain>
    </source>
</reference>
<evidence type="ECO:0000313" key="2">
    <source>
        <dbReference type="EMBL" id="KAK7037607.1"/>
    </source>
</evidence>
<evidence type="ECO:0000313" key="3">
    <source>
        <dbReference type="Proteomes" id="UP001383192"/>
    </source>
</evidence>
<feature type="region of interest" description="Disordered" evidence="1">
    <location>
        <begin position="365"/>
        <end position="392"/>
    </location>
</feature>
<dbReference type="Proteomes" id="UP001383192">
    <property type="component" value="Unassembled WGS sequence"/>
</dbReference>
<protein>
    <submittedName>
        <fullName evidence="2">Uncharacterized protein</fullName>
    </submittedName>
</protein>
<organism evidence="2 3">
    <name type="scientific">Paramarasmius palmivorus</name>
    <dbReference type="NCBI Taxonomy" id="297713"/>
    <lineage>
        <taxon>Eukaryota</taxon>
        <taxon>Fungi</taxon>
        <taxon>Dikarya</taxon>
        <taxon>Basidiomycota</taxon>
        <taxon>Agaricomycotina</taxon>
        <taxon>Agaricomycetes</taxon>
        <taxon>Agaricomycetidae</taxon>
        <taxon>Agaricales</taxon>
        <taxon>Marasmiineae</taxon>
        <taxon>Marasmiaceae</taxon>
        <taxon>Paramarasmius</taxon>
    </lineage>
</organism>
<dbReference type="EMBL" id="JAYKXP010000045">
    <property type="protein sequence ID" value="KAK7037607.1"/>
    <property type="molecule type" value="Genomic_DNA"/>
</dbReference>
<feature type="compositionally biased region" description="Low complexity" evidence="1">
    <location>
        <begin position="14"/>
        <end position="30"/>
    </location>
</feature>
<evidence type="ECO:0000256" key="1">
    <source>
        <dbReference type="SAM" id="MobiDB-lite"/>
    </source>
</evidence>
<feature type="compositionally biased region" description="Polar residues" evidence="1">
    <location>
        <begin position="379"/>
        <end position="392"/>
    </location>
</feature>
<feature type="region of interest" description="Disordered" evidence="1">
    <location>
        <begin position="1"/>
        <end position="38"/>
    </location>
</feature>
<proteinExistence type="predicted"/>
<comment type="caution">
    <text evidence="2">The sequence shown here is derived from an EMBL/GenBank/DDBJ whole genome shotgun (WGS) entry which is preliminary data.</text>
</comment>
<accession>A0AAW0CI94</accession>
<feature type="compositionally biased region" description="Basic and acidic residues" evidence="1">
    <location>
        <begin position="1"/>
        <end position="10"/>
    </location>
</feature>